<dbReference type="EMBL" id="BGZK01000195">
    <property type="protein sequence ID" value="GBP27552.1"/>
    <property type="molecule type" value="Genomic_DNA"/>
</dbReference>
<dbReference type="Proteomes" id="UP000299102">
    <property type="component" value="Unassembled WGS sequence"/>
</dbReference>
<name>A0A4C1UNK7_EUMVA</name>
<evidence type="ECO:0000313" key="1">
    <source>
        <dbReference type="EMBL" id="GBP27552.1"/>
    </source>
</evidence>
<accession>A0A4C1UNK7</accession>
<evidence type="ECO:0000313" key="2">
    <source>
        <dbReference type="Proteomes" id="UP000299102"/>
    </source>
</evidence>
<comment type="caution">
    <text evidence="1">The sequence shown here is derived from an EMBL/GenBank/DDBJ whole genome shotgun (WGS) entry which is preliminary data.</text>
</comment>
<keyword evidence="2" id="KW-1185">Reference proteome</keyword>
<organism evidence="1 2">
    <name type="scientific">Eumeta variegata</name>
    <name type="common">Bagworm moth</name>
    <name type="synonym">Eumeta japonica</name>
    <dbReference type="NCBI Taxonomy" id="151549"/>
    <lineage>
        <taxon>Eukaryota</taxon>
        <taxon>Metazoa</taxon>
        <taxon>Ecdysozoa</taxon>
        <taxon>Arthropoda</taxon>
        <taxon>Hexapoda</taxon>
        <taxon>Insecta</taxon>
        <taxon>Pterygota</taxon>
        <taxon>Neoptera</taxon>
        <taxon>Endopterygota</taxon>
        <taxon>Lepidoptera</taxon>
        <taxon>Glossata</taxon>
        <taxon>Ditrysia</taxon>
        <taxon>Tineoidea</taxon>
        <taxon>Psychidae</taxon>
        <taxon>Oiketicinae</taxon>
        <taxon>Eumeta</taxon>
    </lineage>
</organism>
<protein>
    <submittedName>
        <fullName evidence="1">Uncharacterized protein</fullName>
    </submittedName>
</protein>
<sequence>MEFYMQYVRLLRVSRPLGLKKECEFHRTRYIHCSTCTRCGSVHIWLPLPAGGGGARVRFSRNYRSCPVSKLVRFPAQKLVTPLTIKRSQLARKLSGDMKAIIDALWTIHSCTLRRG</sequence>
<gene>
    <name evidence="1" type="ORF">EVAR_18746_1</name>
</gene>
<proteinExistence type="predicted"/>
<reference evidence="1 2" key="1">
    <citation type="journal article" date="2019" name="Commun. Biol.">
        <title>The bagworm genome reveals a unique fibroin gene that provides high tensile strength.</title>
        <authorList>
            <person name="Kono N."/>
            <person name="Nakamura H."/>
            <person name="Ohtoshi R."/>
            <person name="Tomita M."/>
            <person name="Numata K."/>
            <person name="Arakawa K."/>
        </authorList>
    </citation>
    <scope>NUCLEOTIDE SEQUENCE [LARGE SCALE GENOMIC DNA]</scope>
</reference>
<dbReference type="AlphaFoldDB" id="A0A4C1UNK7"/>